<dbReference type="Pfam" id="PF06645">
    <property type="entry name" value="SPC12"/>
    <property type="match status" value="1"/>
</dbReference>
<accession>A0A2G2XC14</accession>
<evidence type="ECO:0000313" key="13">
    <source>
        <dbReference type="Proteomes" id="UP000224567"/>
    </source>
</evidence>
<sequence length="463" mass="52504">MDWQGQKLVEQLMQILLLSFAMVAFLIVYVLGSIQTMLLILEGYHIQDDVISIEESEFPEDDGGGHAFLDKYSLSRAKPTCSGRFYWEDVDRQLVVKYASNRAALGEKFNHVDWEKLQNLSALLGAKLASLASLQSELQLFHEKRSFNAKELIAKANVHAVELERQIDVLRRETKAQNKKKDTLEISTNEAKEKILELNLKLEKWFQEEMIKAKLEAASFSKQLEEVLLGMLHAYYNHVRAFENTLVTKFFGLYCVKMTGPTLKKVCFVKMGNLFCTEYAIHRCFDLKGSSHGRLTEKAESQIDSTTTLKDLDLNFIFRLQKVWFQEFCRVHFREVSGSGEPVTTNKPNSRVLTLTANAERSSDVSMSRISRDDMDLLFDPSGWASIRLGINMAAKAELTMRRSDFKTQLVGDPTGQYYDVIQFFVDEAVPPLIRGQGYDPGYGENSIGNAATIMGPATPDPN</sequence>
<evidence type="ECO:0000256" key="7">
    <source>
        <dbReference type="ARBA" id="ARBA00022989"/>
    </source>
</evidence>
<dbReference type="GO" id="GO:0005886">
    <property type="term" value="C:plasma membrane"/>
    <property type="evidence" value="ECO:0007669"/>
    <property type="project" value="TreeGrafter"/>
</dbReference>
<evidence type="ECO:0000256" key="2">
    <source>
        <dbReference type="ARBA" id="ARBA00005245"/>
    </source>
</evidence>
<dbReference type="Gene3D" id="3.30.800.10">
    <property type="entry name" value="Phosphatidylinositol Phosphate Kinase II Beta"/>
    <property type="match status" value="1"/>
</dbReference>
<evidence type="ECO:0000256" key="8">
    <source>
        <dbReference type="ARBA" id="ARBA00023136"/>
    </source>
</evidence>
<evidence type="ECO:0000256" key="3">
    <source>
        <dbReference type="ARBA" id="ARBA00012172"/>
    </source>
</evidence>
<dbReference type="OrthoDB" id="70770at2759"/>
<keyword evidence="6" id="KW-0256">Endoplasmic reticulum</keyword>
<evidence type="ECO:0000313" key="12">
    <source>
        <dbReference type="EMBL" id="PHT54891.1"/>
    </source>
</evidence>
<feature type="transmembrane region" description="Helical" evidence="10">
    <location>
        <begin position="12"/>
        <end position="32"/>
    </location>
</feature>
<feature type="coiled-coil region" evidence="9">
    <location>
        <begin position="153"/>
        <end position="208"/>
    </location>
</feature>
<dbReference type="Proteomes" id="UP000224567">
    <property type="component" value="Unassembled WGS sequence"/>
</dbReference>
<protein>
    <recommendedName>
        <fullName evidence="3">1-phosphatidylinositol-4-phosphate 5-kinase</fullName>
        <ecNumber evidence="3">2.7.1.68</ecNumber>
    </recommendedName>
</protein>
<dbReference type="SMART" id="SM00330">
    <property type="entry name" value="PIPKc"/>
    <property type="match status" value="1"/>
</dbReference>
<keyword evidence="13" id="KW-1185">Reference proteome</keyword>
<keyword evidence="9" id="KW-0175">Coiled coil</keyword>
<keyword evidence="5" id="KW-0418">Kinase</keyword>
<dbReference type="Pfam" id="PF01504">
    <property type="entry name" value="PIP5K"/>
    <property type="match status" value="1"/>
</dbReference>
<evidence type="ECO:0000256" key="5">
    <source>
        <dbReference type="ARBA" id="ARBA00022777"/>
    </source>
</evidence>
<evidence type="ECO:0000256" key="1">
    <source>
        <dbReference type="ARBA" id="ARBA00004477"/>
    </source>
</evidence>
<keyword evidence="7 10" id="KW-1133">Transmembrane helix</keyword>
<dbReference type="STRING" id="33114.A0A2G2XC14"/>
<dbReference type="EMBL" id="MLFT02000002">
    <property type="protein sequence ID" value="PHT54891.1"/>
    <property type="molecule type" value="Genomic_DNA"/>
</dbReference>
<gene>
    <name evidence="12" type="ORF">CQW23_03377</name>
</gene>
<comment type="caution">
    <text evidence="12">The sequence shown here is derived from an EMBL/GenBank/DDBJ whole genome shotgun (WGS) entry which is preliminary data.</text>
</comment>
<reference evidence="12 13" key="1">
    <citation type="journal article" date="2017" name="Genome Biol.">
        <title>New reference genome sequences of hot pepper reveal the massive evolution of plant disease-resistance genes by retroduplication.</title>
        <authorList>
            <person name="Kim S."/>
            <person name="Park J."/>
            <person name="Yeom S.I."/>
            <person name="Kim Y.M."/>
            <person name="Seo E."/>
            <person name="Kim K.T."/>
            <person name="Kim M.S."/>
            <person name="Lee J.M."/>
            <person name="Cheong K."/>
            <person name="Shin H.S."/>
            <person name="Kim S.B."/>
            <person name="Han K."/>
            <person name="Lee J."/>
            <person name="Park M."/>
            <person name="Lee H.A."/>
            <person name="Lee H.Y."/>
            <person name="Lee Y."/>
            <person name="Oh S."/>
            <person name="Lee J.H."/>
            <person name="Choi E."/>
            <person name="Choi E."/>
            <person name="Lee S.E."/>
            <person name="Jeon J."/>
            <person name="Kim H."/>
            <person name="Choi G."/>
            <person name="Song H."/>
            <person name="Lee J."/>
            <person name="Lee S.C."/>
            <person name="Kwon J.K."/>
            <person name="Lee H.Y."/>
            <person name="Koo N."/>
            <person name="Hong Y."/>
            <person name="Kim R.W."/>
            <person name="Kang W.H."/>
            <person name="Huh J.H."/>
            <person name="Kang B.C."/>
            <person name="Yang T.J."/>
            <person name="Lee Y.H."/>
            <person name="Bennetzen J.L."/>
            <person name="Choi D."/>
        </authorList>
    </citation>
    <scope>NUCLEOTIDE SEQUENCE [LARGE SCALE GENOMIC DNA]</scope>
    <source>
        <strain evidence="13">cv. PBC81</strain>
    </source>
</reference>
<dbReference type="GO" id="GO:0006465">
    <property type="term" value="P:signal peptide processing"/>
    <property type="evidence" value="ECO:0007669"/>
    <property type="project" value="InterPro"/>
</dbReference>
<evidence type="ECO:0000259" key="11">
    <source>
        <dbReference type="SMART" id="SM00330"/>
    </source>
</evidence>
<dbReference type="PANTHER" id="PTHR23086">
    <property type="entry name" value="PHOSPHATIDYLINOSITOL-4-PHOSPHATE 5-KINASE"/>
    <property type="match status" value="1"/>
</dbReference>
<dbReference type="InterPro" id="IPR023610">
    <property type="entry name" value="PInositol-4/5-P-5/4-kinase"/>
</dbReference>
<feature type="domain" description="PIPK" evidence="11">
    <location>
        <begin position="143"/>
        <end position="449"/>
    </location>
</feature>
<comment type="similarity">
    <text evidence="2">Belongs to the SPCS1 family.</text>
</comment>
<dbReference type="AlphaFoldDB" id="A0A2G2XC14"/>
<name>A0A2G2XC14_CAPBA</name>
<keyword evidence="8 10" id="KW-0472">Membrane</keyword>
<reference evidence="13" key="2">
    <citation type="journal article" date="2017" name="J. Anim. Genet.">
        <title>Multiple reference genome sequences of hot pepper reveal the massive evolution of plant disease resistance genes by retroduplication.</title>
        <authorList>
            <person name="Kim S."/>
            <person name="Park J."/>
            <person name="Yeom S.-I."/>
            <person name="Kim Y.-M."/>
            <person name="Seo E."/>
            <person name="Kim K.-T."/>
            <person name="Kim M.-S."/>
            <person name="Lee J.M."/>
            <person name="Cheong K."/>
            <person name="Shin H.-S."/>
            <person name="Kim S.-B."/>
            <person name="Han K."/>
            <person name="Lee J."/>
            <person name="Park M."/>
            <person name="Lee H.-A."/>
            <person name="Lee H.-Y."/>
            <person name="Lee Y."/>
            <person name="Oh S."/>
            <person name="Lee J.H."/>
            <person name="Choi E."/>
            <person name="Choi E."/>
            <person name="Lee S.E."/>
            <person name="Jeon J."/>
            <person name="Kim H."/>
            <person name="Choi G."/>
            <person name="Song H."/>
            <person name="Lee J."/>
            <person name="Lee S.-C."/>
            <person name="Kwon J.-K."/>
            <person name="Lee H.-Y."/>
            <person name="Koo N."/>
            <person name="Hong Y."/>
            <person name="Kim R.W."/>
            <person name="Kang W.-H."/>
            <person name="Huh J.H."/>
            <person name="Kang B.-C."/>
            <person name="Yang T.-J."/>
            <person name="Lee Y.-H."/>
            <person name="Bennetzen J.L."/>
            <person name="Choi D."/>
        </authorList>
    </citation>
    <scope>NUCLEOTIDE SEQUENCE [LARGE SCALE GENOMIC DNA]</scope>
    <source>
        <strain evidence="13">cv. PBC81</strain>
    </source>
</reference>
<dbReference type="SUPFAM" id="SSF56104">
    <property type="entry name" value="SAICAR synthase-like"/>
    <property type="match status" value="1"/>
</dbReference>
<evidence type="ECO:0000256" key="6">
    <source>
        <dbReference type="ARBA" id="ARBA00022824"/>
    </source>
</evidence>
<proteinExistence type="inferred from homology"/>
<keyword evidence="4 10" id="KW-0812">Transmembrane</keyword>
<dbReference type="GO" id="GO:0046854">
    <property type="term" value="P:phosphatidylinositol phosphate biosynthetic process"/>
    <property type="evidence" value="ECO:0007669"/>
    <property type="project" value="TreeGrafter"/>
</dbReference>
<dbReference type="InterPro" id="IPR027484">
    <property type="entry name" value="PInositol-4-P-5-kinase_N"/>
</dbReference>
<dbReference type="InterPro" id="IPR002498">
    <property type="entry name" value="PInositol-4-P-4/5-kinase_core"/>
</dbReference>
<dbReference type="InterPro" id="IPR009542">
    <property type="entry name" value="Spc1/SPCS1"/>
</dbReference>
<dbReference type="GO" id="GO:0005787">
    <property type="term" value="C:signal peptidase complex"/>
    <property type="evidence" value="ECO:0007669"/>
    <property type="project" value="InterPro"/>
</dbReference>
<comment type="subcellular location">
    <subcellularLocation>
        <location evidence="1">Endoplasmic reticulum membrane</location>
        <topology evidence="1">Multi-pass membrane protein</topology>
    </subcellularLocation>
</comment>
<dbReference type="PANTHER" id="PTHR23086:SF113">
    <property type="entry name" value="PHOSPHATIDYLINOSITOL 4-PHOSPHATE 5-KINASE 6"/>
    <property type="match status" value="1"/>
</dbReference>
<dbReference type="EC" id="2.7.1.68" evidence="3"/>
<keyword evidence="5" id="KW-0808">Transferase</keyword>
<dbReference type="Gene3D" id="3.30.810.10">
    <property type="entry name" value="2-Layer Sandwich"/>
    <property type="match status" value="1"/>
</dbReference>
<dbReference type="InterPro" id="IPR027483">
    <property type="entry name" value="PInositol-4-P-4/5-kinase_C_sf"/>
</dbReference>
<evidence type="ECO:0000256" key="4">
    <source>
        <dbReference type="ARBA" id="ARBA00022692"/>
    </source>
</evidence>
<evidence type="ECO:0000256" key="9">
    <source>
        <dbReference type="SAM" id="Coils"/>
    </source>
</evidence>
<dbReference type="GO" id="GO:0016308">
    <property type="term" value="F:1-phosphatidylinositol-4-phosphate 5-kinase activity"/>
    <property type="evidence" value="ECO:0007669"/>
    <property type="project" value="UniProtKB-EC"/>
</dbReference>
<evidence type="ECO:0000256" key="10">
    <source>
        <dbReference type="SAM" id="Phobius"/>
    </source>
</evidence>
<organism evidence="12 13">
    <name type="scientific">Capsicum baccatum</name>
    <name type="common">Peruvian pepper</name>
    <dbReference type="NCBI Taxonomy" id="33114"/>
    <lineage>
        <taxon>Eukaryota</taxon>
        <taxon>Viridiplantae</taxon>
        <taxon>Streptophyta</taxon>
        <taxon>Embryophyta</taxon>
        <taxon>Tracheophyta</taxon>
        <taxon>Spermatophyta</taxon>
        <taxon>Magnoliopsida</taxon>
        <taxon>eudicotyledons</taxon>
        <taxon>Gunneridae</taxon>
        <taxon>Pentapetalae</taxon>
        <taxon>asterids</taxon>
        <taxon>lamiids</taxon>
        <taxon>Solanales</taxon>
        <taxon>Solanaceae</taxon>
        <taxon>Solanoideae</taxon>
        <taxon>Capsiceae</taxon>
        <taxon>Capsicum</taxon>
    </lineage>
</organism>